<dbReference type="CDD" id="cd04301">
    <property type="entry name" value="NAT_SF"/>
    <property type="match status" value="1"/>
</dbReference>
<dbReference type="EMBL" id="FSRM01000002">
    <property type="protein sequence ID" value="SIO46596.1"/>
    <property type="molecule type" value="Genomic_DNA"/>
</dbReference>
<gene>
    <name evidence="2" type="ORF">SAMN05444168_4824</name>
</gene>
<dbReference type="Pfam" id="PF00583">
    <property type="entry name" value="Acetyltransf_1"/>
    <property type="match status" value="1"/>
</dbReference>
<dbReference type="PROSITE" id="PS51186">
    <property type="entry name" value="GNAT"/>
    <property type="match status" value="1"/>
</dbReference>
<proteinExistence type="predicted"/>
<dbReference type="InterPro" id="IPR039143">
    <property type="entry name" value="GNPNAT1-like"/>
</dbReference>
<dbReference type="OrthoDB" id="9789603at2"/>
<evidence type="ECO:0000313" key="3">
    <source>
        <dbReference type="Proteomes" id="UP000184693"/>
    </source>
</evidence>
<keyword evidence="2" id="KW-0687">Ribonucleoprotein</keyword>
<feature type="domain" description="N-acetyltransferase" evidence="1">
    <location>
        <begin position="1"/>
        <end position="148"/>
    </location>
</feature>
<name>A0A1N6JRD5_9BURK</name>
<dbReference type="PANTHER" id="PTHR13355:SF11">
    <property type="entry name" value="GLUCOSAMINE 6-PHOSPHATE N-ACETYLTRANSFERASE"/>
    <property type="match status" value="1"/>
</dbReference>
<accession>A0A1N6JRD5</accession>
<dbReference type="InterPro" id="IPR016181">
    <property type="entry name" value="Acyl_CoA_acyltransferase"/>
</dbReference>
<dbReference type="GO" id="GO:0004343">
    <property type="term" value="F:glucosamine 6-phosphate N-acetyltransferase activity"/>
    <property type="evidence" value="ECO:0007669"/>
    <property type="project" value="TreeGrafter"/>
</dbReference>
<organism evidence="2 3">
    <name type="scientific">Paraburkholderia phenazinium</name>
    <dbReference type="NCBI Taxonomy" id="60549"/>
    <lineage>
        <taxon>Bacteria</taxon>
        <taxon>Pseudomonadati</taxon>
        <taxon>Pseudomonadota</taxon>
        <taxon>Betaproteobacteria</taxon>
        <taxon>Burkholderiales</taxon>
        <taxon>Burkholderiaceae</taxon>
        <taxon>Paraburkholderia</taxon>
    </lineage>
</organism>
<dbReference type="AlphaFoldDB" id="A0A1N6JRD5"/>
<dbReference type="PANTHER" id="PTHR13355">
    <property type="entry name" value="GLUCOSAMINE 6-PHOSPHATE N-ACETYLTRANSFERASE"/>
    <property type="match status" value="1"/>
</dbReference>
<evidence type="ECO:0000313" key="2">
    <source>
        <dbReference type="EMBL" id="SIO46596.1"/>
    </source>
</evidence>
<dbReference type="RefSeq" id="WP_074266877.1">
    <property type="nucleotide sequence ID" value="NZ_FSRM01000002.1"/>
</dbReference>
<dbReference type="SUPFAM" id="SSF55729">
    <property type="entry name" value="Acyl-CoA N-acyltransferases (Nat)"/>
    <property type="match status" value="1"/>
</dbReference>
<dbReference type="Proteomes" id="UP000184693">
    <property type="component" value="Unassembled WGS sequence"/>
</dbReference>
<dbReference type="Gene3D" id="3.40.630.30">
    <property type="match status" value="1"/>
</dbReference>
<keyword evidence="2" id="KW-0689">Ribosomal protein</keyword>
<evidence type="ECO:0000259" key="1">
    <source>
        <dbReference type="PROSITE" id="PS51186"/>
    </source>
</evidence>
<dbReference type="GO" id="GO:0005840">
    <property type="term" value="C:ribosome"/>
    <property type="evidence" value="ECO:0007669"/>
    <property type="project" value="UniProtKB-KW"/>
</dbReference>
<reference evidence="2 3" key="1">
    <citation type="submission" date="2016-11" db="EMBL/GenBank/DDBJ databases">
        <authorList>
            <person name="Jaros S."/>
            <person name="Januszkiewicz K."/>
            <person name="Wedrychowicz H."/>
        </authorList>
    </citation>
    <scope>NUCLEOTIDE SEQUENCE [LARGE SCALE GENOMIC DNA]</scope>
    <source>
        <strain evidence="2 3">GAS86</strain>
    </source>
</reference>
<sequence>MQVRSISPTELDQLLLLYRHLHPADEALPDEPVIRSIWNELMANPRHTLFGGYMDSELVSSCALTVIPNLTRGCRPYGVLENVVTHSAHRGKGYGKAVLREALTSSWTAGCYKVMLLTGRKDKATVHFYESAGFDGHEKLAFIAKPGL</sequence>
<protein>
    <submittedName>
        <fullName evidence="2">Ribosomal protein S18 acetylase RimI</fullName>
    </submittedName>
</protein>
<dbReference type="InterPro" id="IPR000182">
    <property type="entry name" value="GNAT_dom"/>
</dbReference>